<name>A0AAU7XCD2_9HYPH</name>
<protein>
    <submittedName>
        <fullName evidence="1">Uncharacterized protein</fullName>
    </submittedName>
</protein>
<evidence type="ECO:0000313" key="1">
    <source>
        <dbReference type="EMBL" id="XBY45440.1"/>
    </source>
</evidence>
<dbReference type="KEGG" id="mflg:ABS361_03915"/>
<gene>
    <name evidence="1" type="ORF">ABS361_03915</name>
</gene>
<sequence length="271" mass="29198">MLTASAAVAQEEPWGGNVPGWKFTQTGEAANVVNCRAVQGANLISRRTNGRSYVSVPVPAGLPQGWYREGKASIIIGGNAEPIDAEVTGRLLFHIDDSHYAALARARAYQWRVSGPRGILSGSVSFSGDVAKVLAEVRKCASANTVARPEPATKPSSAGKWSGEWRWIRPLVFNFGGGQPPPAPGPQDVTVRQRTTASFELQPNNQVKVCISTNPCNVYSFAYSNGAYNVEVSGGAMSVVTNDQGRSLNGEFWWKKENRARTTPDATFTLR</sequence>
<dbReference type="AlphaFoldDB" id="A0AAU7XCD2"/>
<dbReference type="RefSeq" id="WP_407050533.1">
    <property type="nucleotide sequence ID" value="NZ_CP158568.1"/>
</dbReference>
<reference evidence="1" key="1">
    <citation type="submission" date="2024-06" db="EMBL/GenBank/DDBJ databases">
        <title>Methylostella associata gen. nov., sp. nov., a novel Ancalomicrobiaceae-affiliated facultatively methylotrophic bacteria that feed on methanotrophs of the genus Methylococcus.</title>
        <authorList>
            <person name="Saltykova V."/>
            <person name="Danilova O.V."/>
            <person name="Oshkin I.Y."/>
            <person name="Belova S.E."/>
            <person name="Pimenov N.V."/>
            <person name="Dedysh S.N."/>
        </authorList>
    </citation>
    <scope>NUCLEOTIDE SEQUENCE</scope>
    <source>
        <strain evidence="1">S20</strain>
    </source>
</reference>
<accession>A0AAU7XCD2</accession>
<organism evidence="1">
    <name type="scientific">Methyloraptor flagellatus</name>
    <dbReference type="NCBI Taxonomy" id="3162530"/>
    <lineage>
        <taxon>Bacteria</taxon>
        <taxon>Pseudomonadati</taxon>
        <taxon>Pseudomonadota</taxon>
        <taxon>Alphaproteobacteria</taxon>
        <taxon>Hyphomicrobiales</taxon>
        <taxon>Ancalomicrobiaceae</taxon>
        <taxon>Methyloraptor</taxon>
    </lineage>
</organism>
<proteinExistence type="predicted"/>
<dbReference type="EMBL" id="CP158568">
    <property type="protein sequence ID" value="XBY45440.1"/>
    <property type="molecule type" value="Genomic_DNA"/>
</dbReference>